<dbReference type="AlphaFoldDB" id="A0A0U9HK10"/>
<evidence type="ECO:0000313" key="2">
    <source>
        <dbReference type="Proteomes" id="UP000054558"/>
    </source>
</evidence>
<gene>
    <name evidence="1" type="ORF">KFL_001640190</name>
</gene>
<keyword evidence="2" id="KW-1185">Reference proteome</keyword>
<reference evidence="1 2" key="1">
    <citation type="journal article" date="2014" name="Nat. Commun.">
        <title>Klebsormidium flaccidum genome reveals primary factors for plant terrestrial adaptation.</title>
        <authorList>
            <person name="Hori K."/>
            <person name="Maruyama F."/>
            <person name="Fujisawa T."/>
            <person name="Togashi T."/>
            <person name="Yamamoto N."/>
            <person name="Seo M."/>
            <person name="Sato S."/>
            <person name="Yamada T."/>
            <person name="Mori H."/>
            <person name="Tajima N."/>
            <person name="Moriyama T."/>
            <person name="Ikeuchi M."/>
            <person name="Watanabe M."/>
            <person name="Wada H."/>
            <person name="Kobayashi K."/>
            <person name="Saito M."/>
            <person name="Masuda T."/>
            <person name="Sasaki-Sekimoto Y."/>
            <person name="Mashiguchi K."/>
            <person name="Awai K."/>
            <person name="Shimojima M."/>
            <person name="Masuda S."/>
            <person name="Iwai M."/>
            <person name="Nobusawa T."/>
            <person name="Narise T."/>
            <person name="Kondo S."/>
            <person name="Saito H."/>
            <person name="Sato R."/>
            <person name="Murakawa M."/>
            <person name="Ihara Y."/>
            <person name="Oshima-Yamada Y."/>
            <person name="Ohtaka K."/>
            <person name="Satoh M."/>
            <person name="Sonobe K."/>
            <person name="Ishii M."/>
            <person name="Ohtani R."/>
            <person name="Kanamori-Sato M."/>
            <person name="Honoki R."/>
            <person name="Miyazaki D."/>
            <person name="Mochizuki H."/>
            <person name="Umetsu J."/>
            <person name="Higashi K."/>
            <person name="Shibata D."/>
            <person name="Kamiya Y."/>
            <person name="Sato N."/>
            <person name="Nakamura Y."/>
            <person name="Tabata S."/>
            <person name="Ida S."/>
            <person name="Kurokawa K."/>
            <person name="Ohta H."/>
        </authorList>
    </citation>
    <scope>NUCLEOTIDE SEQUENCE [LARGE SCALE GENOMIC DNA]</scope>
    <source>
        <strain evidence="1 2">NIES-2285</strain>
    </source>
</reference>
<dbReference type="Proteomes" id="UP000054558">
    <property type="component" value="Unassembled WGS sequence"/>
</dbReference>
<dbReference type="EMBL" id="DF237113">
    <property type="protein sequence ID" value="GAQ83844.1"/>
    <property type="molecule type" value="Genomic_DNA"/>
</dbReference>
<protein>
    <submittedName>
        <fullName evidence="1">Uncharacterized protein</fullName>
    </submittedName>
</protein>
<proteinExistence type="predicted"/>
<name>A0A0U9HK10_KLENI</name>
<dbReference type="OrthoDB" id="2366574at2759"/>
<sequence>MAGSDGSVSFSSKEPRLYVESDGELELLPLSLGTLELVRWLCLQLLRVLLRKGTSWQFDFRSIDGEAEVGKEELLQQGMSQTLYSFLNDFDSIVTVVCTVIAVQTAATPPPKSGCLEDAASGFGTYNFAWAPEQANEVARLVLRLFKMWSLPSDLAPILSEHEVGESINQSPGANEKQLLQGIISELRSFNGRDPLLFDGQTPPPESVSTLAAVASLASCHSVFKVEWVISGKHTNLGRGDLVLTNRFGIFLVVEVKYLVLSATGKVARARRRNHRRDVKKQAIAYRDHLQSHLSDV</sequence>
<accession>A0A0U9HK10</accession>
<organism evidence="1 2">
    <name type="scientific">Klebsormidium nitens</name>
    <name type="common">Green alga</name>
    <name type="synonym">Ulothrix nitens</name>
    <dbReference type="NCBI Taxonomy" id="105231"/>
    <lineage>
        <taxon>Eukaryota</taxon>
        <taxon>Viridiplantae</taxon>
        <taxon>Streptophyta</taxon>
        <taxon>Klebsormidiophyceae</taxon>
        <taxon>Klebsormidiales</taxon>
        <taxon>Klebsormidiaceae</taxon>
        <taxon>Klebsormidium</taxon>
    </lineage>
</organism>
<evidence type="ECO:0000313" key="1">
    <source>
        <dbReference type="EMBL" id="GAQ83844.1"/>
    </source>
</evidence>